<accession>A0A232EIF4</accession>
<proteinExistence type="predicted"/>
<organism evidence="2 3">
    <name type="scientific">Trichomalopsis sarcophagae</name>
    <dbReference type="NCBI Taxonomy" id="543379"/>
    <lineage>
        <taxon>Eukaryota</taxon>
        <taxon>Metazoa</taxon>
        <taxon>Ecdysozoa</taxon>
        <taxon>Arthropoda</taxon>
        <taxon>Hexapoda</taxon>
        <taxon>Insecta</taxon>
        <taxon>Pterygota</taxon>
        <taxon>Neoptera</taxon>
        <taxon>Endopterygota</taxon>
        <taxon>Hymenoptera</taxon>
        <taxon>Apocrita</taxon>
        <taxon>Proctotrupomorpha</taxon>
        <taxon>Chalcidoidea</taxon>
        <taxon>Pteromalidae</taxon>
        <taxon>Pteromalinae</taxon>
        <taxon>Trichomalopsis</taxon>
    </lineage>
</organism>
<name>A0A232EIF4_9HYME</name>
<sequence>SRASNPTVVGSCAKFSEFRGHAHREQRHHSSFLLPAENLNGHSRRFPRREERVGRRARAAGHLSGVQSGDRQRRQCGVDDRPVPAVGNKQIRST</sequence>
<comment type="caution">
    <text evidence="2">The sequence shown here is derived from an EMBL/GenBank/DDBJ whole genome shotgun (WGS) entry which is preliminary data.</text>
</comment>
<feature type="non-terminal residue" evidence="2">
    <location>
        <position position="94"/>
    </location>
</feature>
<evidence type="ECO:0000313" key="2">
    <source>
        <dbReference type="EMBL" id="OXU18157.1"/>
    </source>
</evidence>
<protein>
    <submittedName>
        <fullName evidence="2">Uncharacterized protein</fullName>
    </submittedName>
</protein>
<feature type="region of interest" description="Disordered" evidence="1">
    <location>
        <begin position="26"/>
        <end position="94"/>
    </location>
</feature>
<evidence type="ECO:0000256" key="1">
    <source>
        <dbReference type="SAM" id="MobiDB-lite"/>
    </source>
</evidence>
<feature type="compositionally biased region" description="Basic and acidic residues" evidence="1">
    <location>
        <begin position="70"/>
        <end position="82"/>
    </location>
</feature>
<gene>
    <name evidence="2" type="ORF">TSAR_012634</name>
</gene>
<keyword evidence="3" id="KW-1185">Reference proteome</keyword>
<reference evidence="2 3" key="1">
    <citation type="journal article" date="2017" name="Curr. Biol.">
        <title>The Evolution of Venom by Co-option of Single-Copy Genes.</title>
        <authorList>
            <person name="Martinson E.O."/>
            <person name="Mrinalini"/>
            <person name="Kelkar Y.D."/>
            <person name="Chang C.H."/>
            <person name="Werren J.H."/>
        </authorList>
    </citation>
    <scope>NUCLEOTIDE SEQUENCE [LARGE SCALE GENOMIC DNA]</scope>
    <source>
        <strain evidence="2 3">Alberta</strain>
        <tissue evidence="2">Whole body</tissue>
    </source>
</reference>
<dbReference type="AlphaFoldDB" id="A0A232EIF4"/>
<dbReference type="EMBL" id="NNAY01004243">
    <property type="protein sequence ID" value="OXU18157.1"/>
    <property type="molecule type" value="Genomic_DNA"/>
</dbReference>
<dbReference type="Proteomes" id="UP000215335">
    <property type="component" value="Unassembled WGS sequence"/>
</dbReference>
<evidence type="ECO:0000313" key="3">
    <source>
        <dbReference type="Proteomes" id="UP000215335"/>
    </source>
</evidence>
<feature type="non-terminal residue" evidence="2">
    <location>
        <position position="1"/>
    </location>
</feature>